<dbReference type="Gene3D" id="3.40.50.2300">
    <property type="match status" value="1"/>
</dbReference>
<dbReference type="CDD" id="cd07302">
    <property type="entry name" value="CHD"/>
    <property type="match status" value="1"/>
</dbReference>
<dbReference type="InterPro" id="IPR001054">
    <property type="entry name" value="A/G_cyclase"/>
</dbReference>
<dbReference type="EMBL" id="BKAJ01000090">
    <property type="protein sequence ID" value="GEP57958.1"/>
    <property type="molecule type" value="Genomic_DNA"/>
</dbReference>
<dbReference type="SUPFAM" id="SSF52172">
    <property type="entry name" value="CheY-like"/>
    <property type="match status" value="1"/>
</dbReference>
<dbReference type="GO" id="GO:0004016">
    <property type="term" value="F:adenylate cyclase activity"/>
    <property type="evidence" value="ECO:0007669"/>
    <property type="project" value="UniProtKB-ARBA"/>
</dbReference>
<organism evidence="4 5">
    <name type="scientific">Reyranella soli</name>
    <dbReference type="NCBI Taxonomy" id="1230389"/>
    <lineage>
        <taxon>Bacteria</taxon>
        <taxon>Pseudomonadati</taxon>
        <taxon>Pseudomonadota</taxon>
        <taxon>Alphaproteobacteria</taxon>
        <taxon>Hyphomicrobiales</taxon>
        <taxon>Reyranellaceae</taxon>
        <taxon>Reyranella</taxon>
    </lineage>
</organism>
<evidence type="ECO:0000256" key="1">
    <source>
        <dbReference type="PROSITE-ProRule" id="PRU00169"/>
    </source>
</evidence>
<protein>
    <recommendedName>
        <fullName evidence="6">Adenylate/guanylate cyclase domain-containing response regulator</fullName>
    </recommendedName>
</protein>
<dbReference type="Pfam" id="PF00072">
    <property type="entry name" value="Response_reg"/>
    <property type="match status" value="1"/>
</dbReference>
<keyword evidence="1" id="KW-0597">Phosphoprotein</keyword>
<evidence type="ECO:0000313" key="5">
    <source>
        <dbReference type="Proteomes" id="UP000321058"/>
    </source>
</evidence>
<dbReference type="InterPro" id="IPR029787">
    <property type="entry name" value="Nucleotide_cyclase"/>
</dbReference>
<comment type="caution">
    <text evidence="4">The sequence shown here is derived from an EMBL/GenBank/DDBJ whole genome shotgun (WGS) entry which is preliminary data.</text>
</comment>
<reference evidence="4 5" key="1">
    <citation type="submission" date="2019-07" db="EMBL/GenBank/DDBJ databases">
        <title>Whole genome shotgun sequence of Reyranella soli NBRC 108950.</title>
        <authorList>
            <person name="Hosoyama A."/>
            <person name="Uohara A."/>
            <person name="Ohji S."/>
            <person name="Ichikawa N."/>
        </authorList>
    </citation>
    <scope>NUCLEOTIDE SEQUENCE [LARGE SCALE GENOMIC DNA]</scope>
    <source>
        <strain evidence="4 5">NBRC 108950</strain>
    </source>
</reference>
<sequence>MRASKGGPQAGRLPTLRDAALRAAPQGEVGFCFVVPLMRNPARILIVDDVADNVEILRMRLSSLGYEVVVAEDGEQALARVRDDLPDLVLLDIMMPKIDGLEVVRRMKADTSLPFIPVILVTAKATPKDVVAGLDAGGDDYLTKPIEHGALVARVRAMLRIKALHDEVQALNKDLEAKVQAQVGELERVGRLRRFLAPQLAQAIVSAGDENILGNHRREIVAMFCDLRGFTAFSETSEPEDIMQLLAEYHGALGPLIRQYEGTLDRFTGDGMMVFFNDPLPCPDAPERATRLALEMRDAVARLGETWRKRGHRLGFGVGMAQGYATLGRIGFEDRFDYTAIGAVINLAARLCAEAEDGQVLVSGRLAAAAETVAEVEELGERQLKGMARPLVVTCLRTLKT</sequence>
<dbReference type="PANTHER" id="PTHR43081">
    <property type="entry name" value="ADENYLATE CYCLASE, TERMINAL-DIFFERENTIATION SPECIFIC-RELATED"/>
    <property type="match status" value="1"/>
</dbReference>
<dbReference type="Pfam" id="PF00211">
    <property type="entry name" value="Guanylate_cyc"/>
    <property type="match status" value="1"/>
</dbReference>
<feature type="domain" description="Guanylate cyclase" evidence="3">
    <location>
        <begin position="221"/>
        <end position="352"/>
    </location>
</feature>
<dbReference type="InterPro" id="IPR011006">
    <property type="entry name" value="CheY-like_superfamily"/>
</dbReference>
<evidence type="ECO:0000259" key="2">
    <source>
        <dbReference type="PROSITE" id="PS50110"/>
    </source>
</evidence>
<evidence type="ECO:0000313" key="4">
    <source>
        <dbReference type="EMBL" id="GEP57958.1"/>
    </source>
</evidence>
<dbReference type="GO" id="GO:0000160">
    <property type="term" value="P:phosphorelay signal transduction system"/>
    <property type="evidence" value="ECO:0007669"/>
    <property type="project" value="InterPro"/>
</dbReference>
<dbReference type="AlphaFoldDB" id="A0A512NG85"/>
<dbReference type="SMART" id="SM00448">
    <property type="entry name" value="REC"/>
    <property type="match status" value="1"/>
</dbReference>
<keyword evidence="5" id="KW-1185">Reference proteome</keyword>
<dbReference type="PANTHER" id="PTHR43081:SF20">
    <property type="entry name" value="TWO-COMPONENT RESPONSE REGULATOR"/>
    <property type="match status" value="1"/>
</dbReference>
<proteinExistence type="predicted"/>
<name>A0A512NG85_9HYPH</name>
<dbReference type="PROSITE" id="PS50125">
    <property type="entry name" value="GUANYLATE_CYCLASE_2"/>
    <property type="match status" value="1"/>
</dbReference>
<dbReference type="InterPro" id="IPR050697">
    <property type="entry name" value="Adenylyl/Guanylyl_Cyclase_3/4"/>
</dbReference>
<feature type="domain" description="Response regulatory" evidence="2">
    <location>
        <begin position="43"/>
        <end position="159"/>
    </location>
</feature>
<dbReference type="SUPFAM" id="SSF55073">
    <property type="entry name" value="Nucleotide cyclase"/>
    <property type="match status" value="1"/>
</dbReference>
<dbReference type="Gene3D" id="3.30.70.1230">
    <property type="entry name" value="Nucleotide cyclase"/>
    <property type="match status" value="1"/>
</dbReference>
<evidence type="ECO:0008006" key="6">
    <source>
        <dbReference type="Google" id="ProtNLM"/>
    </source>
</evidence>
<dbReference type="PROSITE" id="PS50110">
    <property type="entry name" value="RESPONSE_REGULATORY"/>
    <property type="match status" value="1"/>
</dbReference>
<evidence type="ECO:0000259" key="3">
    <source>
        <dbReference type="PROSITE" id="PS50125"/>
    </source>
</evidence>
<feature type="modified residue" description="4-aspartylphosphate" evidence="1">
    <location>
        <position position="92"/>
    </location>
</feature>
<dbReference type="InterPro" id="IPR001789">
    <property type="entry name" value="Sig_transdc_resp-reg_receiver"/>
</dbReference>
<gene>
    <name evidence="4" type="ORF">RSO01_51240</name>
</gene>
<dbReference type="Proteomes" id="UP000321058">
    <property type="component" value="Unassembled WGS sequence"/>
</dbReference>
<accession>A0A512NG85</accession>
<dbReference type="SMART" id="SM00044">
    <property type="entry name" value="CYCc"/>
    <property type="match status" value="1"/>
</dbReference>
<dbReference type="GO" id="GO:0006171">
    <property type="term" value="P:cAMP biosynthetic process"/>
    <property type="evidence" value="ECO:0007669"/>
    <property type="project" value="TreeGrafter"/>
</dbReference>